<dbReference type="PANTHER" id="PTHR45036:SF1">
    <property type="entry name" value="METHYLTRANSFERASE LIKE 7A"/>
    <property type="match status" value="1"/>
</dbReference>
<name>A0A2R4X0B2_9EURY</name>
<dbReference type="InterPro" id="IPR052356">
    <property type="entry name" value="Thiol_S-MT"/>
</dbReference>
<dbReference type="SUPFAM" id="SSF53335">
    <property type="entry name" value="S-adenosyl-L-methionine-dependent methyltransferases"/>
    <property type="match status" value="1"/>
</dbReference>
<keyword evidence="3" id="KW-1185">Reference proteome</keyword>
<organism evidence="2 3">
    <name type="scientific">Halococcoides cellulosivorans</name>
    <dbReference type="NCBI Taxonomy" id="1679096"/>
    <lineage>
        <taxon>Archaea</taxon>
        <taxon>Methanobacteriati</taxon>
        <taxon>Methanobacteriota</taxon>
        <taxon>Stenosarchaea group</taxon>
        <taxon>Halobacteria</taxon>
        <taxon>Halobacteriales</taxon>
        <taxon>Haloarculaceae</taxon>
        <taxon>Halococcoides</taxon>
    </lineage>
</organism>
<dbReference type="InterPro" id="IPR013216">
    <property type="entry name" value="Methyltransf_11"/>
</dbReference>
<dbReference type="EMBL" id="CP028858">
    <property type="protein sequence ID" value="AWB27244.1"/>
    <property type="molecule type" value="Genomic_DNA"/>
</dbReference>
<dbReference type="CDD" id="cd02440">
    <property type="entry name" value="AdoMet_MTases"/>
    <property type="match status" value="1"/>
</dbReference>
<evidence type="ECO:0000313" key="2">
    <source>
        <dbReference type="EMBL" id="AWB27244.1"/>
    </source>
</evidence>
<protein>
    <submittedName>
        <fullName evidence="2">Class I SAM-dependent methyltransferase</fullName>
    </submittedName>
</protein>
<accession>A0A2R4X0B2</accession>
<dbReference type="GeneID" id="36511995"/>
<proteinExistence type="predicted"/>
<dbReference type="RefSeq" id="WP_108381613.1">
    <property type="nucleotide sequence ID" value="NZ_CP028858.1"/>
</dbReference>
<dbReference type="Pfam" id="PF08241">
    <property type="entry name" value="Methyltransf_11"/>
    <property type="match status" value="1"/>
</dbReference>
<reference evidence="2 3" key="1">
    <citation type="submission" date="2018-04" db="EMBL/GenBank/DDBJ databases">
        <title>Halococcoides cellulosivorans gen. nov., sp. nov., an extremely halophilic cellulose-utilizing haloarchaeon from hypersaline lakes.</title>
        <authorList>
            <person name="Sorokin D.Y."/>
            <person name="Toshchakov S.V."/>
            <person name="Samarov N.I."/>
            <person name="Korzhenkov A."/>
            <person name="Kublanov I.V."/>
        </authorList>
    </citation>
    <scope>NUCLEOTIDE SEQUENCE [LARGE SCALE GENOMIC DNA]</scope>
    <source>
        <strain evidence="2 3">HArcel1</strain>
    </source>
</reference>
<dbReference type="Gene3D" id="3.40.50.150">
    <property type="entry name" value="Vaccinia Virus protein VP39"/>
    <property type="match status" value="1"/>
</dbReference>
<dbReference type="InterPro" id="IPR029063">
    <property type="entry name" value="SAM-dependent_MTases_sf"/>
</dbReference>
<dbReference type="KEGG" id="harc:HARCEL1_05770"/>
<keyword evidence="2" id="KW-0489">Methyltransferase</keyword>
<keyword evidence="2" id="KW-0808">Transferase</keyword>
<evidence type="ECO:0000259" key="1">
    <source>
        <dbReference type="Pfam" id="PF08241"/>
    </source>
</evidence>
<gene>
    <name evidence="2" type="ORF">HARCEL1_05770</name>
</gene>
<feature type="domain" description="Methyltransferase type 11" evidence="1">
    <location>
        <begin position="40"/>
        <end position="134"/>
    </location>
</feature>
<dbReference type="PANTHER" id="PTHR45036">
    <property type="entry name" value="METHYLTRANSFERASE LIKE 7B"/>
    <property type="match status" value="1"/>
</dbReference>
<evidence type="ECO:0000313" key="3">
    <source>
        <dbReference type="Proteomes" id="UP000244727"/>
    </source>
</evidence>
<dbReference type="GO" id="GO:0008757">
    <property type="term" value="F:S-adenosylmethionine-dependent methyltransferase activity"/>
    <property type="evidence" value="ECO:0007669"/>
    <property type="project" value="InterPro"/>
</dbReference>
<dbReference type="GO" id="GO:0032259">
    <property type="term" value="P:methylation"/>
    <property type="evidence" value="ECO:0007669"/>
    <property type="project" value="UniProtKB-KW"/>
</dbReference>
<dbReference type="Proteomes" id="UP000244727">
    <property type="component" value="Chromosome"/>
</dbReference>
<sequence>MTESHPLFAAIYDPVMAIAERTLLRSHRQALAEGIDGPVLDVGTGTGAMLPVLAAANPSAIHAIEPGPAMRRRAHARIESDDLDVSVRSASAESLPYDDDSFETVVAAMVLCTVDDPDAALAEVERVLVPGGELRLFEHVADEGWRNRVQAAIDPIWRHAAAGCHLRRATAERVLDRSALDVIAMERFHLGVTPVRPFVRGRARFG</sequence>
<dbReference type="AlphaFoldDB" id="A0A2R4X0B2"/>